<dbReference type="AlphaFoldDB" id="A0A645GDE2"/>
<reference evidence="1" key="1">
    <citation type="submission" date="2019-08" db="EMBL/GenBank/DDBJ databases">
        <authorList>
            <person name="Kucharzyk K."/>
            <person name="Murdoch R.W."/>
            <person name="Higgins S."/>
            <person name="Loffler F."/>
        </authorList>
    </citation>
    <scope>NUCLEOTIDE SEQUENCE</scope>
</reference>
<sequence>MHEVAGVIGDGHPVAADGFGRRAEDCIKTVREGEYSAGDIQFPVAQPGDIDGARQPGLACPESLLCPLALGDVLMGAEHQQRFAVAGP</sequence>
<organism evidence="1">
    <name type="scientific">bioreactor metagenome</name>
    <dbReference type="NCBI Taxonomy" id="1076179"/>
    <lineage>
        <taxon>unclassified sequences</taxon>
        <taxon>metagenomes</taxon>
        <taxon>ecological metagenomes</taxon>
    </lineage>
</organism>
<gene>
    <name evidence="1" type="ORF">SDC9_171560</name>
</gene>
<protein>
    <submittedName>
        <fullName evidence="1">Uncharacterized protein</fullName>
    </submittedName>
</protein>
<proteinExistence type="predicted"/>
<evidence type="ECO:0000313" key="1">
    <source>
        <dbReference type="EMBL" id="MPN24166.1"/>
    </source>
</evidence>
<dbReference type="EMBL" id="VSSQ01072913">
    <property type="protein sequence ID" value="MPN24166.1"/>
    <property type="molecule type" value="Genomic_DNA"/>
</dbReference>
<accession>A0A645GDE2</accession>
<name>A0A645GDE2_9ZZZZ</name>
<comment type="caution">
    <text evidence="1">The sequence shown here is derived from an EMBL/GenBank/DDBJ whole genome shotgun (WGS) entry which is preliminary data.</text>
</comment>